<dbReference type="GO" id="GO:0015421">
    <property type="term" value="F:ABC-type oligopeptide transporter activity"/>
    <property type="evidence" value="ECO:0007669"/>
    <property type="project" value="TreeGrafter"/>
</dbReference>
<feature type="transmembrane region" description="Helical" evidence="10">
    <location>
        <begin position="171"/>
        <end position="189"/>
    </location>
</feature>
<evidence type="ECO:0000256" key="2">
    <source>
        <dbReference type="ARBA" id="ARBA00022448"/>
    </source>
</evidence>
<evidence type="ECO:0000259" key="12">
    <source>
        <dbReference type="PROSITE" id="PS50929"/>
    </source>
</evidence>
<dbReference type="SMART" id="SM00382">
    <property type="entry name" value="AAA"/>
    <property type="match status" value="1"/>
</dbReference>
<feature type="domain" description="Peptidase C39" evidence="13">
    <location>
        <begin position="9"/>
        <end position="129"/>
    </location>
</feature>
<keyword evidence="4 10" id="KW-0812">Transmembrane</keyword>
<dbReference type="Gene3D" id="3.40.50.300">
    <property type="entry name" value="P-loop containing nucleotide triphosphate hydrolases"/>
    <property type="match status" value="1"/>
</dbReference>
<dbReference type="InterPro" id="IPR039421">
    <property type="entry name" value="Type_1_exporter"/>
</dbReference>
<dbReference type="Gene3D" id="1.20.1560.10">
    <property type="entry name" value="ABC transporter type 1, transmembrane domain"/>
    <property type="match status" value="1"/>
</dbReference>
<feature type="domain" description="ABC transporter" evidence="11">
    <location>
        <begin position="489"/>
        <end position="727"/>
    </location>
</feature>
<feature type="transmembrane region" description="Helical" evidence="10">
    <location>
        <begin position="309"/>
        <end position="330"/>
    </location>
</feature>
<dbReference type="InterPro" id="IPR003439">
    <property type="entry name" value="ABC_transporter-like_ATP-bd"/>
</dbReference>
<dbReference type="OrthoDB" id="1522160at2"/>
<dbReference type="Proteomes" id="UP000321532">
    <property type="component" value="Unassembled WGS sequence"/>
</dbReference>
<gene>
    <name evidence="14" type="ORF">AAE02nite_12550</name>
</gene>
<dbReference type="PANTHER" id="PTHR43394">
    <property type="entry name" value="ATP-DEPENDENT PERMEASE MDL1, MITOCHONDRIAL"/>
    <property type="match status" value="1"/>
</dbReference>
<evidence type="ECO:0000256" key="8">
    <source>
        <dbReference type="ARBA" id="ARBA00022989"/>
    </source>
</evidence>
<dbReference type="AlphaFoldDB" id="A0A512AV43"/>
<keyword evidence="3" id="KW-1003">Cell membrane</keyword>
<dbReference type="PROSITE" id="PS50929">
    <property type="entry name" value="ABC_TM1F"/>
    <property type="match status" value="1"/>
</dbReference>
<dbReference type="PANTHER" id="PTHR43394:SF1">
    <property type="entry name" value="ATP-BINDING CASSETTE SUB-FAMILY B MEMBER 10, MITOCHONDRIAL"/>
    <property type="match status" value="1"/>
</dbReference>
<accession>A0A512AV43</accession>
<dbReference type="CDD" id="cd18571">
    <property type="entry name" value="ABC_6TM_peptidase_like"/>
    <property type="match status" value="1"/>
</dbReference>
<dbReference type="CDD" id="cd02418">
    <property type="entry name" value="Peptidase_C39B"/>
    <property type="match status" value="1"/>
</dbReference>
<dbReference type="Pfam" id="PF00664">
    <property type="entry name" value="ABC_membrane"/>
    <property type="match status" value="1"/>
</dbReference>
<evidence type="ECO:0000256" key="1">
    <source>
        <dbReference type="ARBA" id="ARBA00004651"/>
    </source>
</evidence>
<keyword evidence="2" id="KW-0813">Transport</keyword>
<evidence type="ECO:0000256" key="4">
    <source>
        <dbReference type="ARBA" id="ARBA00022692"/>
    </source>
</evidence>
<organism evidence="14 15">
    <name type="scientific">Adhaeribacter aerolatus</name>
    <dbReference type="NCBI Taxonomy" id="670289"/>
    <lineage>
        <taxon>Bacteria</taxon>
        <taxon>Pseudomonadati</taxon>
        <taxon>Bacteroidota</taxon>
        <taxon>Cytophagia</taxon>
        <taxon>Cytophagales</taxon>
        <taxon>Hymenobacteraceae</taxon>
        <taxon>Adhaeribacter</taxon>
    </lineage>
</organism>
<evidence type="ECO:0000256" key="5">
    <source>
        <dbReference type="ARBA" id="ARBA00022741"/>
    </source>
</evidence>
<dbReference type="EMBL" id="BJYS01000006">
    <property type="protein sequence ID" value="GEO03591.1"/>
    <property type="molecule type" value="Genomic_DNA"/>
</dbReference>
<feature type="transmembrane region" description="Helical" evidence="10">
    <location>
        <begin position="209"/>
        <end position="235"/>
    </location>
</feature>
<evidence type="ECO:0000313" key="14">
    <source>
        <dbReference type="EMBL" id="GEO03591.1"/>
    </source>
</evidence>
<dbReference type="Pfam" id="PF03412">
    <property type="entry name" value="Peptidase_C39"/>
    <property type="match status" value="1"/>
</dbReference>
<reference evidence="14 15" key="1">
    <citation type="submission" date="2019-07" db="EMBL/GenBank/DDBJ databases">
        <title>Whole genome shotgun sequence of Adhaeribacter aerolatus NBRC 106133.</title>
        <authorList>
            <person name="Hosoyama A."/>
            <person name="Uohara A."/>
            <person name="Ohji S."/>
            <person name="Ichikawa N."/>
        </authorList>
    </citation>
    <scope>NUCLEOTIDE SEQUENCE [LARGE SCALE GENOMIC DNA]</scope>
    <source>
        <strain evidence="14 15">NBRC 106133</strain>
    </source>
</reference>
<proteinExistence type="predicted"/>
<evidence type="ECO:0000313" key="15">
    <source>
        <dbReference type="Proteomes" id="UP000321532"/>
    </source>
</evidence>
<keyword evidence="9 10" id="KW-0472">Membrane</keyword>
<keyword evidence="8 10" id="KW-1133">Transmembrane helix</keyword>
<evidence type="ECO:0000259" key="13">
    <source>
        <dbReference type="PROSITE" id="PS50990"/>
    </source>
</evidence>
<dbReference type="PROSITE" id="PS00211">
    <property type="entry name" value="ABC_TRANSPORTER_1"/>
    <property type="match status" value="1"/>
</dbReference>
<comment type="caution">
    <text evidence="14">The sequence shown here is derived from an EMBL/GenBank/DDBJ whole genome shotgun (WGS) entry which is preliminary data.</text>
</comment>
<keyword evidence="7 14" id="KW-0067">ATP-binding</keyword>
<dbReference type="GO" id="GO:0005524">
    <property type="term" value="F:ATP binding"/>
    <property type="evidence" value="ECO:0007669"/>
    <property type="project" value="UniProtKB-KW"/>
</dbReference>
<keyword evidence="5" id="KW-0547">Nucleotide-binding</keyword>
<evidence type="ECO:0000256" key="9">
    <source>
        <dbReference type="ARBA" id="ARBA00023136"/>
    </source>
</evidence>
<dbReference type="SUPFAM" id="SSF52540">
    <property type="entry name" value="P-loop containing nucleoside triphosphate hydrolases"/>
    <property type="match status" value="1"/>
</dbReference>
<dbReference type="SUPFAM" id="SSF90123">
    <property type="entry name" value="ABC transporter transmembrane region"/>
    <property type="match status" value="1"/>
</dbReference>
<dbReference type="GO" id="GO:0008233">
    <property type="term" value="F:peptidase activity"/>
    <property type="evidence" value="ECO:0007669"/>
    <property type="project" value="InterPro"/>
</dbReference>
<evidence type="ECO:0000256" key="10">
    <source>
        <dbReference type="SAM" id="Phobius"/>
    </source>
</evidence>
<dbReference type="PROSITE" id="PS50990">
    <property type="entry name" value="PEPTIDASE_C39"/>
    <property type="match status" value="1"/>
</dbReference>
<dbReference type="RefSeq" id="WP_146896081.1">
    <property type="nucleotide sequence ID" value="NZ_BJYS01000006.1"/>
</dbReference>
<dbReference type="Gene3D" id="3.90.70.10">
    <property type="entry name" value="Cysteine proteinases"/>
    <property type="match status" value="1"/>
</dbReference>
<name>A0A512AV43_9BACT</name>
<evidence type="ECO:0000256" key="7">
    <source>
        <dbReference type="ARBA" id="ARBA00022840"/>
    </source>
</evidence>
<dbReference type="GO" id="GO:0016887">
    <property type="term" value="F:ATP hydrolysis activity"/>
    <property type="evidence" value="ECO:0007669"/>
    <property type="project" value="InterPro"/>
</dbReference>
<comment type="subcellular location">
    <subcellularLocation>
        <location evidence="1">Cell membrane</location>
        <topology evidence="1">Multi-pass membrane protein</topology>
    </subcellularLocation>
</comment>
<dbReference type="InterPro" id="IPR027417">
    <property type="entry name" value="P-loop_NTPase"/>
</dbReference>
<dbReference type="InterPro" id="IPR003593">
    <property type="entry name" value="AAA+_ATPase"/>
</dbReference>
<keyword evidence="6" id="KW-0378">Hydrolase</keyword>
<evidence type="ECO:0000256" key="6">
    <source>
        <dbReference type="ARBA" id="ARBA00022801"/>
    </source>
</evidence>
<dbReference type="GO" id="GO:0005886">
    <property type="term" value="C:plasma membrane"/>
    <property type="evidence" value="ECO:0007669"/>
    <property type="project" value="UniProtKB-SubCell"/>
</dbReference>
<evidence type="ECO:0000259" key="11">
    <source>
        <dbReference type="PROSITE" id="PS50893"/>
    </source>
</evidence>
<keyword evidence="15" id="KW-1185">Reference proteome</keyword>
<evidence type="ECO:0000256" key="3">
    <source>
        <dbReference type="ARBA" id="ARBA00022475"/>
    </source>
</evidence>
<dbReference type="InterPro" id="IPR005074">
    <property type="entry name" value="Peptidase_C39"/>
</dbReference>
<dbReference type="GO" id="GO:0006508">
    <property type="term" value="P:proteolysis"/>
    <property type="evidence" value="ECO:0007669"/>
    <property type="project" value="InterPro"/>
</dbReference>
<feature type="transmembrane region" description="Helical" evidence="10">
    <location>
        <begin position="281"/>
        <end position="303"/>
    </location>
</feature>
<sequence length="733" mass="82765">MKKFPFYRQLDEMDCGPTCLKMIAAHHGRVFTADYLREKSYTSREGVSLIGLSDAAETIGMRTLAVKIKYTALQNCMLLPCIVHWRQKHFVVLYKISKDKVFVADPGFGLVTYTKEEFLNGWLGKNKNAAEEGIALLLEPTPEFYEKEDKQEKSKQGIKLLLPYLKPYTRYIYQLFIGLVVASVLQLTLPFLTQGVVDYGIKNQDIDFIYLILVAQLMLFFSQSMVEVIRSWILLHVGSRMNISLISDFLIKVMKLPIAFFDSKMTGDLMQRIEDHNRVEAFLSSTTLNTLFSIVNLVVFGTILAFYDISILLIFLVGAALYAIWVLFFMKKRATLDFKRYSQESENRSNLLQLIQGMQEIKLNNSEKRRRWEWEATQVKLFKTSLKGLGVSQFQSLGGNFINQVKNILITFFSAKAVIEGDMTLGMMLAVQYIIGQLNEPINNFITFTRAAQDASLSLQRLGEIHDKEEEEDTSADKTALIPAYNKDIHINNVSFSYGGPHTPEILKDLDFYIPEGKVTAIVGASGSGKTTLLKLLLKFYAPTKGKIQVGNINLNNISAKAWREQCGAVMQDGFIFADTIARNITESDSNSSIDRERLLHAVRVANIESLIEALPLGYNTKIGGDGISLSGGEKQRILIARAVYKNPEFLLFDEATSALDANNEKIIMRRLEEFYIGRTVVVIAHRLSTVKSADQVLVMEHGRIIESGSHEYLTQTKGAYYTLVKNQLELGS</sequence>
<feature type="domain" description="ABC transmembrane type-1" evidence="12">
    <location>
        <begin position="175"/>
        <end position="454"/>
    </location>
</feature>
<dbReference type="InterPro" id="IPR017871">
    <property type="entry name" value="ABC_transporter-like_CS"/>
</dbReference>
<dbReference type="Pfam" id="PF00005">
    <property type="entry name" value="ABC_tran"/>
    <property type="match status" value="1"/>
</dbReference>
<dbReference type="PROSITE" id="PS50893">
    <property type="entry name" value="ABC_TRANSPORTER_2"/>
    <property type="match status" value="1"/>
</dbReference>
<dbReference type="InterPro" id="IPR036640">
    <property type="entry name" value="ABC1_TM_sf"/>
</dbReference>
<protein>
    <submittedName>
        <fullName evidence="14">ABC transporter ATP-binding protein</fullName>
    </submittedName>
</protein>
<dbReference type="InterPro" id="IPR011527">
    <property type="entry name" value="ABC1_TM_dom"/>
</dbReference>
<dbReference type="FunFam" id="3.40.50.300:FF:000299">
    <property type="entry name" value="ABC transporter ATP-binding protein/permease"/>
    <property type="match status" value="1"/>
</dbReference>